<name>A0A7H8TNV8_STRCX</name>
<dbReference type="Gene3D" id="1.25.40.10">
    <property type="entry name" value="Tetratricopeptide repeat domain"/>
    <property type="match status" value="1"/>
</dbReference>
<protein>
    <submittedName>
        <fullName evidence="5">Helix-turn-helix transcriptional regulator</fullName>
    </submittedName>
</protein>
<dbReference type="Gene3D" id="3.40.50.300">
    <property type="entry name" value="P-loop containing nucleotide triphosphate hydrolases"/>
    <property type="match status" value="1"/>
</dbReference>
<dbReference type="EMBL" id="CP056041">
    <property type="protein sequence ID" value="QKZ24877.1"/>
    <property type="molecule type" value="Genomic_DNA"/>
</dbReference>
<accession>A0A7H8TNV8</accession>
<reference evidence="5 6" key="1">
    <citation type="submission" date="2020-06" db="EMBL/GenBank/DDBJ databases">
        <title>Genome mining for natural products.</title>
        <authorList>
            <person name="Zhang B."/>
            <person name="Shi J."/>
            <person name="Ge H."/>
        </authorList>
    </citation>
    <scope>NUCLEOTIDE SEQUENCE [LARGE SCALE GENOMIC DNA]</scope>
    <source>
        <strain evidence="5 6">NA02069</strain>
    </source>
</reference>
<keyword evidence="6" id="KW-1185">Reference proteome</keyword>
<dbReference type="SMART" id="SM00421">
    <property type="entry name" value="HTH_LUXR"/>
    <property type="match status" value="1"/>
</dbReference>
<evidence type="ECO:0000313" key="5">
    <source>
        <dbReference type="EMBL" id="QKZ24877.1"/>
    </source>
</evidence>
<dbReference type="InterPro" id="IPR036388">
    <property type="entry name" value="WH-like_DNA-bd_sf"/>
</dbReference>
<dbReference type="SUPFAM" id="SSF46894">
    <property type="entry name" value="C-terminal effector domain of the bipartite response regulators"/>
    <property type="match status" value="1"/>
</dbReference>
<dbReference type="GO" id="GO:0006355">
    <property type="term" value="P:regulation of DNA-templated transcription"/>
    <property type="evidence" value="ECO:0007669"/>
    <property type="project" value="InterPro"/>
</dbReference>
<dbReference type="PANTHER" id="PTHR44688:SF16">
    <property type="entry name" value="DNA-BINDING TRANSCRIPTIONAL ACTIVATOR DEVR_DOSR"/>
    <property type="match status" value="1"/>
</dbReference>
<dbReference type="Gene3D" id="1.10.10.10">
    <property type="entry name" value="Winged helix-like DNA-binding domain superfamily/Winged helix DNA-binding domain"/>
    <property type="match status" value="1"/>
</dbReference>
<dbReference type="InterPro" id="IPR011990">
    <property type="entry name" value="TPR-like_helical_dom_sf"/>
</dbReference>
<feature type="domain" description="HTH luxR-type" evidence="4">
    <location>
        <begin position="826"/>
        <end position="891"/>
    </location>
</feature>
<dbReference type="Pfam" id="PF25873">
    <property type="entry name" value="WHD_MalT"/>
    <property type="match status" value="1"/>
</dbReference>
<dbReference type="Proteomes" id="UP000509418">
    <property type="component" value="Chromosome"/>
</dbReference>
<keyword evidence="3" id="KW-0804">Transcription</keyword>
<gene>
    <name evidence="5" type="ORF">HUT05_21920</name>
</gene>
<dbReference type="CDD" id="cd06170">
    <property type="entry name" value="LuxR_C_like"/>
    <property type="match status" value="1"/>
</dbReference>
<evidence type="ECO:0000313" key="6">
    <source>
        <dbReference type="Proteomes" id="UP000509418"/>
    </source>
</evidence>
<organism evidence="5 6">
    <name type="scientific">Streptomyces chartreusis</name>
    <dbReference type="NCBI Taxonomy" id="1969"/>
    <lineage>
        <taxon>Bacteria</taxon>
        <taxon>Bacillati</taxon>
        <taxon>Actinomycetota</taxon>
        <taxon>Actinomycetes</taxon>
        <taxon>Kitasatosporales</taxon>
        <taxon>Streptomycetaceae</taxon>
        <taxon>Streptomyces</taxon>
    </lineage>
</organism>
<sequence length="893" mass="95849">MVVGGADPRSRRAVSVVVVSDEIPDESTADHVDPLGDPYLRTRFALPARPGTFLRRERLIEHLDQALRTPLTMVNGAAGAGKTLLVADWAAGIGQPVAWLTLDPALKNPGMFWAHLLQALRTRGVPVDEDIRCPANGVGRTLLTRLAAQLGDSGRDVTVVLDEYDRVSSPELSEQLEFVLHHAGPGLRLVIVTRTEPLLPLHRYRAAGTMTEIRNAELAFTPEETVALLELHGLRLPVHAADALVGRTRGWAAGLRLCALAAGQQPDPEGYLKEFEAGHSTVADFLLAEVLKRQPPPTQDLLLRVSVLERFCVGLANELTGRTDAEPILAGLHRENAFVEDLGHTWYRLHPLFREILRAHLRERLADLEPELHLRAARWLGRSGLLPEVLAHGAAAGEWDFTAGALVDDLAIGQLFTGLRSDELTELFSGMGPGTTSPAADLVRAARDLSQCDLDQALAHLQHAEEQLAADDSRPAAAQLSCALLQALAARLAGSPRRAEQAVRTARELEGEVPAQLLDKHPELPALLLTHLGSTRLWAGRFDAARDALGTVADTTAGAATALPREESLEHLALIDYLDGWPTRAERKAVAALTETERFSLPQASASALGRLVLAAVAVDRGELTEAEELLDQAGGSEARDPVTAAGRSIATAHLLLARGKARAALTAAEAAVTADVASPWERSHAALVASAAHLAEGRPREAAEVLEPVAGRQPTCAVGAARAHLAAGDPATALELLDVVGTEERTGPALLVRATLLRAQAANTAGDTATVRRLLARALTEARRERLRLPFLEAGAWVGPYLATAPLRGLATGWLMPGTAVDEPAPLLVEHLSGRERDVLQRLAQMMSTEDIAADLYVSVNTVKTHLKSVYRKLAVNRRGDAVRRARELHLL</sequence>
<dbReference type="SUPFAM" id="SSF52540">
    <property type="entry name" value="P-loop containing nucleoside triphosphate hydrolases"/>
    <property type="match status" value="1"/>
</dbReference>
<evidence type="ECO:0000256" key="1">
    <source>
        <dbReference type="ARBA" id="ARBA00023015"/>
    </source>
</evidence>
<dbReference type="InterPro" id="IPR059106">
    <property type="entry name" value="WHD_MalT"/>
</dbReference>
<evidence type="ECO:0000256" key="3">
    <source>
        <dbReference type="ARBA" id="ARBA00023163"/>
    </source>
</evidence>
<dbReference type="PANTHER" id="PTHR44688">
    <property type="entry name" value="DNA-BINDING TRANSCRIPTIONAL ACTIVATOR DEVR_DOSR"/>
    <property type="match status" value="1"/>
</dbReference>
<dbReference type="PRINTS" id="PR00038">
    <property type="entry name" value="HTHLUXR"/>
</dbReference>
<keyword evidence="2" id="KW-0238">DNA-binding</keyword>
<dbReference type="GO" id="GO:0003677">
    <property type="term" value="F:DNA binding"/>
    <property type="evidence" value="ECO:0007669"/>
    <property type="project" value="UniProtKB-KW"/>
</dbReference>
<dbReference type="Pfam" id="PF00196">
    <property type="entry name" value="GerE"/>
    <property type="match status" value="1"/>
</dbReference>
<dbReference type="InterPro" id="IPR000792">
    <property type="entry name" value="Tscrpt_reg_LuxR_C"/>
</dbReference>
<proteinExistence type="predicted"/>
<dbReference type="AlphaFoldDB" id="A0A7H8TNV8"/>
<dbReference type="PROSITE" id="PS50043">
    <property type="entry name" value="HTH_LUXR_2"/>
    <property type="match status" value="1"/>
</dbReference>
<dbReference type="RefSeq" id="WP_176579230.1">
    <property type="nucleotide sequence ID" value="NZ_CBDRGH010000040.1"/>
</dbReference>
<dbReference type="InterPro" id="IPR027417">
    <property type="entry name" value="P-loop_NTPase"/>
</dbReference>
<keyword evidence="1" id="KW-0805">Transcription regulation</keyword>
<dbReference type="InterPro" id="IPR016032">
    <property type="entry name" value="Sig_transdc_resp-reg_C-effctor"/>
</dbReference>
<evidence type="ECO:0000259" key="4">
    <source>
        <dbReference type="PROSITE" id="PS50043"/>
    </source>
</evidence>
<evidence type="ECO:0000256" key="2">
    <source>
        <dbReference type="ARBA" id="ARBA00023125"/>
    </source>
</evidence>